<dbReference type="HAMAP" id="MF_01337_B">
    <property type="entry name" value="Ribosomal_uL18_B"/>
    <property type="match status" value="1"/>
</dbReference>
<dbReference type="Proteomes" id="UP000697995">
    <property type="component" value="Unassembled WGS sequence"/>
</dbReference>
<evidence type="ECO:0000256" key="5">
    <source>
        <dbReference type="ARBA" id="ARBA00023274"/>
    </source>
</evidence>
<dbReference type="InterPro" id="IPR005484">
    <property type="entry name" value="Ribosomal_uL18_bac/plant/anim"/>
</dbReference>
<keyword evidence="3 7" id="KW-0694">RNA-binding</keyword>
<dbReference type="PANTHER" id="PTHR12899:SF3">
    <property type="entry name" value="LARGE RIBOSOMAL SUBUNIT PROTEIN UL18M"/>
    <property type="match status" value="1"/>
</dbReference>
<gene>
    <name evidence="7" type="primary">rplR</name>
    <name evidence="8" type="ORF">CKO45_12310</name>
</gene>
<evidence type="ECO:0000313" key="8">
    <source>
        <dbReference type="EMBL" id="MBK1659016.1"/>
    </source>
</evidence>
<keyword evidence="5 7" id="KW-0687">Ribonucleoprotein</keyword>
<dbReference type="NCBIfam" id="TIGR00060">
    <property type="entry name" value="L18_bact"/>
    <property type="match status" value="1"/>
</dbReference>
<dbReference type="RefSeq" id="WP_133220653.1">
    <property type="nucleotide sequence ID" value="NZ_NRSG01000078.1"/>
</dbReference>
<comment type="similarity">
    <text evidence="1 7">Belongs to the universal ribosomal protein uL18 family.</text>
</comment>
<organism evidence="8 9">
    <name type="scientific">Paracraurococcus ruber</name>
    <dbReference type="NCBI Taxonomy" id="77675"/>
    <lineage>
        <taxon>Bacteria</taxon>
        <taxon>Pseudomonadati</taxon>
        <taxon>Pseudomonadota</taxon>
        <taxon>Alphaproteobacteria</taxon>
        <taxon>Acetobacterales</taxon>
        <taxon>Roseomonadaceae</taxon>
        <taxon>Paracraurococcus</taxon>
    </lineage>
</organism>
<dbReference type="Gene3D" id="3.30.420.100">
    <property type="match status" value="1"/>
</dbReference>
<evidence type="ECO:0000256" key="2">
    <source>
        <dbReference type="ARBA" id="ARBA00022730"/>
    </source>
</evidence>
<evidence type="ECO:0000256" key="6">
    <source>
        <dbReference type="ARBA" id="ARBA00035197"/>
    </source>
</evidence>
<dbReference type="GO" id="GO:0005840">
    <property type="term" value="C:ribosome"/>
    <property type="evidence" value="ECO:0007669"/>
    <property type="project" value="UniProtKB-KW"/>
</dbReference>
<name>A0ABS1CXS3_9PROT</name>
<evidence type="ECO:0000313" key="9">
    <source>
        <dbReference type="Proteomes" id="UP000697995"/>
    </source>
</evidence>
<dbReference type="InterPro" id="IPR004389">
    <property type="entry name" value="Ribosomal_uL18_bac-type"/>
</dbReference>
<dbReference type="SUPFAM" id="SSF53137">
    <property type="entry name" value="Translational machinery components"/>
    <property type="match status" value="1"/>
</dbReference>
<keyword evidence="4 7" id="KW-0689">Ribosomal protein</keyword>
<evidence type="ECO:0000256" key="7">
    <source>
        <dbReference type="HAMAP-Rule" id="MF_01337"/>
    </source>
</evidence>
<sequence length="120" mass="13138">MADKLALQQRRRSRLRYQLKLKSGGRPRLSVFRSGRHIYAQVIDDAQGRTLAAASTLEKELRDSLKTGADRDAATVVGKRLAERAIAAGVTAVVFDRGPYLYHGRVKALADGAREGGLSF</sequence>
<dbReference type="InterPro" id="IPR057268">
    <property type="entry name" value="Ribosomal_L18"/>
</dbReference>
<comment type="caution">
    <text evidence="8">The sequence shown here is derived from an EMBL/GenBank/DDBJ whole genome shotgun (WGS) entry which is preliminary data.</text>
</comment>
<evidence type="ECO:0000256" key="4">
    <source>
        <dbReference type="ARBA" id="ARBA00022980"/>
    </source>
</evidence>
<proteinExistence type="inferred from homology"/>
<accession>A0ABS1CXS3</accession>
<reference evidence="8 9" key="1">
    <citation type="journal article" date="2020" name="Microorganisms">
        <title>Osmotic Adaptation and Compatible Solute Biosynthesis of Phototrophic Bacteria as Revealed from Genome Analyses.</title>
        <authorList>
            <person name="Imhoff J.F."/>
            <person name="Rahn T."/>
            <person name="Kunzel S."/>
            <person name="Keller A."/>
            <person name="Neulinger S.C."/>
        </authorList>
    </citation>
    <scope>NUCLEOTIDE SEQUENCE [LARGE SCALE GENOMIC DNA]</scope>
    <source>
        <strain evidence="8 9">DSM 15382</strain>
    </source>
</reference>
<comment type="subunit">
    <text evidence="7">Part of the 50S ribosomal subunit; part of the 5S rRNA/L5/L18/L25 subcomplex. Contacts the 5S and 23S rRNAs.</text>
</comment>
<dbReference type="Pfam" id="PF00861">
    <property type="entry name" value="Ribosomal_L18p"/>
    <property type="match status" value="1"/>
</dbReference>
<keyword evidence="9" id="KW-1185">Reference proteome</keyword>
<keyword evidence="2 7" id="KW-0699">rRNA-binding</keyword>
<evidence type="ECO:0000256" key="3">
    <source>
        <dbReference type="ARBA" id="ARBA00022884"/>
    </source>
</evidence>
<protein>
    <recommendedName>
        <fullName evidence="6 7">Large ribosomal subunit protein uL18</fullName>
    </recommendedName>
</protein>
<dbReference type="CDD" id="cd00432">
    <property type="entry name" value="Ribosomal_L18_L5e"/>
    <property type="match status" value="1"/>
</dbReference>
<dbReference type="PANTHER" id="PTHR12899">
    <property type="entry name" value="39S RIBOSOMAL PROTEIN L18, MITOCHONDRIAL"/>
    <property type="match status" value="1"/>
</dbReference>
<comment type="function">
    <text evidence="7">This is one of the proteins that bind and probably mediate the attachment of the 5S RNA into the large ribosomal subunit, where it forms part of the central protuberance.</text>
</comment>
<evidence type="ECO:0000256" key="1">
    <source>
        <dbReference type="ARBA" id="ARBA00007116"/>
    </source>
</evidence>
<dbReference type="EMBL" id="NRSG01000078">
    <property type="protein sequence ID" value="MBK1659016.1"/>
    <property type="molecule type" value="Genomic_DNA"/>
</dbReference>